<dbReference type="InterPro" id="IPR017441">
    <property type="entry name" value="Protein_kinase_ATP_BS"/>
</dbReference>
<dbReference type="SMART" id="SM00220">
    <property type="entry name" value="S_TKc"/>
    <property type="match status" value="1"/>
</dbReference>
<feature type="compositionally biased region" description="Basic and acidic residues" evidence="5">
    <location>
        <begin position="1"/>
        <end position="11"/>
    </location>
</feature>
<dbReference type="GO" id="GO:0005524">
    <property type="term" value="F:ATP binding"/>
    <property type="evidence" value="ECO:0007669"/>
    <property type="project" value="UniProtKB-UniRule"/>
</dbReference>
<feature type="domain" description="Protein kinase" evidence="6">
    <location>
        <begin position="297"/>
        <end position="610"/>
    </location>
</feature>
<sequence>MESKNASKDLKGTPNVFGPKDSKKPSKSGSIGFDKTSKDSSEKSKTESKPKTDSKPKADDKSDSKSGAKTHDSKSDVKKSEKSLDPKVGTQSDSKSSEKKASTSKGHDLKAVPIGKDLKSTPNVWKSDTKDTKPDSKISSDFKISSKESKDFEYEDMSSPKSDIKSVDKSKSYHSLGKSLALGSEGSSSGVKPFGASIGKSDESPMTPSEGPSSGVKPFGGSIGKSAESEVTQSEEAAVEALEPQPDDEVGGQGRNRRYKLIGSLVGMAIVFAITIEMTDSEDDKQLIGKCIANNKYMLTAYVGSGSFSAIYKVIEVNTNKELVVKLESMDTKTPQLSHEFCMYQLLRYECNHWSIPKTYFFGEFLTYRALVLEQLGHNLCLKFEECGQVFSVKTVTLLAIQLMDIFEYIHSRRIVYRDVKPDNLLLGMAGTAGANRLHVVDFGLAKEYKDRNGAHIPYKEEVSLTGTARYISINTHLYREQSRRDDMEAVGHLLIYFLRGTLPWSGLDIKDTVKRFETIGAIKQKTTPEVLCANFPQEFAMYLTAVRSLGFDEEPKYETFRHMFEQIVTKSGDKVDNCYDWMDTKRTTRPASSVKTESNTTLNEDINKL</sequence>
<dbReference type="PROSITE" id="PS00107">
    <property type="entry name" value="PROTEIN_KINASE_ATP"/>
    <property type="match status" value="1"/>
</dbReference>
<keyword evidence="2 4" id="KW-0547">Nucleotide-binding</keyword>
<dbReference type="Proteomes" id="UP000728032">
    <property type="component" value="Unassembled WGS sequence"/>
</dbReference>
<feature type="compositionally biased region" description="Basic and acidic residues" evidence="5">
    <location>
        <begin position="127"/>
        <end position="152"/>
    </location>
</feature>
<dbReference type="OrthoDB" id="6503099at2759"/>
<evidence type="ECO:0000256" key="2">
    <source>
        <dbReference type="ARBA" id="ARBA00022741"/>
    </source>
</evidence>
<dbReference type="AlphaFoldDB" id="A0A7R9QSW8"/>
<gene>
    <name evidence="7" type="ORF">ONB1V03_LOCUS12629</name>
</gene>
<reference evidence="7" key="1">
    <citation type="submission" date="2020-11" db="EMBL/GenBank/DDBJ databases">
        <authorList>
            <person name="Tran Van P."/>
        </authorList>
    </citation>
    <scope>NUCLEOTIDE SEQUENCE</scope>
</reference>
<dbReference type="PANTHER" id="PTHR11909">
    <property type="entry name" value="CASEIN KINASE-RELATED"/>
    <property type="match status" value="1"/>
</dbReference>
<dbReference type="EMBL" id="CAJPVJ010010375">
    <property type="protein sequence ID" value="CAG2173176.1"/>
    <property type="molecule type" value="Genomic_DNA"/>
</dbReference>
<feature type="region of interest" description="Disordered" evidence="5">
    <location>
        <begin position="590"/>
        <end position="610"/>
    </location>
</feature>
<proteinExistence type="predicted"/>
<keyword evidence="8" id="KW-1185">Reference proteome</keyword>
<evidence type="ECO:0000256" key="4">
    <source>
        <dbReference type="PROSITE-ProRule" id="PRU10141"/>
    </source>
</evidence>
<name>A0A7R9QSW8_9ACAR</name>
<evidence type="ECO:0000313" key="8">
    <source>
        <dbReference type="Proteomes" id="UP000728032"/>
    </source>
</evidence>
<dbReference type="Pfam" id="PF00069">
    <property type="entry name" value="Pkinase"/>
    <property type="match status" value="1"/>
</dbReference>
<evidence type="ECO:0000256" key="3">
    <source>
        <dbReference type="ARBA" id="ARBA00022840"/>
    </source>
</evidence>
<dbReference type="InterPro" id="IPR011009">
    <property type="entry name" value="Kinase-like_dom_sf"/>
</dbReference>
<dbReference type="EC" id="2.7.11.1" evidence="1"/>
<evidence type="ECO:0000256" key="1">
    <source>
        <dbReference type="ARBA" id="ARBA00012513"/>
    </source>
</evidence>
<dbReference type="EMBL" id="OC925200">
    <property type="protein sequence ID" value="CAD7655989.1"/>
    <property type="molecule type" value="Genomic_DNA"/>
</dbReference>
<organism evidence="7">
    <name type="scientific">Oppiella nova</name>
    <dbReference type="NCBI Taxonomy" id="334625"/>
    <lineage>
        <taxon>Eukaryota</taxon>
        <taxon>Metazoa</taxon>
        <taxon>Ecdysozoa</taxon>
        <taxon>Arthropoda</taxon>
        <taxon>Chelicerata</taxon>
        <taxon>Arachnida</taxon>
        <taxon>Acari</taxon>
        <taxon>Acariformes</taxon>
        <taxon>Sarcoptiformes</taxon>
        <taxon>Oribatida</taxon>
        <taxon>Brachypylina</taxon>
        <taxon>Oppioidea</taxon>
        <taxon>Oppiidae</taxon>
        <taxon>Oppiella</taxon>
    </lineage>
</organism>
<dbReference type="SUPFAM" id="SSF56112">
    <property type="entry name" value="Protein kinase-like (PK-like)"/>
    <property type="match status" value="1"/>
</dbReference>
<dbReference type="InterPro" id="IPR008271">
    <property type="entry name" value="Ser/Thr_kinase_AS"/>
</dbReference>
<evidence type="ECO:0000313" key="7">
    <source>
        <dbReference type="EMBL" id="CAD7655989.1"/>
    </source>
</evidence>
<dbReference type="PROSITE" id="PS00108">
    <property type="entry name" value="PROTEIN_KINASE_ST"/>
    <property type="match status" value="1"/>
</dbReference>
<dbReference type="InterPro" id="IPR000719">
    <property type="entry name" value="Prot_kinase_dom"/>
</dbReference>
<dbReference type="Gene3D" id="1.10.510.10">
    <property type="entry name" value="Transferase(Phosphotransferase) domain 1"/>
    <property type="match status" value="1"/>
</dbReference>
<accession>A0A7R9QSW8</accession>
<evidence type="ECO:0000259" key="6">
    <source>
        <dbReference type="PROSITE" id="PS50011"/>
    </source>
</evidence>
<dbReference type="CDD" id="cd14016">
    <property type="entry name" value="STKc_CK1"/>
    <property type="match status" value="1"/>
</dbReference>
<feature type="binding site" evidence="4">
    <location>
        <position position="326"/>
    </location>
    <ligand>
        <name>ATP</name>
        <dbReference type="ChEBI" id="CHEBI:30616"/>
    </ligand>
</feature>
<feature type="compositionally biased region" description="Basic and acidic residues" evidence="5">
    <location>
        <begin position="162"/>
        <end position="171"/>
    </location>
</feature>
<feature type="compositionally biased region" description="Low complexity" evidence="5">
    <location>
        <begin position="175"/>
        <end position="190"/>
    </location>
</feature>
<dbReference type="GO" id="GO:0004674">
    <property type="term" value="F:protein serine/threonine kinase activity"/>
    <property type="evidence" value="ECO:0007669"/>
    <property type="project" value="UniProtKB-EC"/>
</dbReference>
<dbReference type="PROSITE" id="PS50011">
    <property type="entry name" value="PROTEIN_KINASE_DOM"/>
    <property type="match status" value="1"/>
</dbReference>
<evidence type="ECO:0000256" key="5">
    <source>
        <dbReference type="SAM" id="MobiDB-lite"/>
    </source>
</evidence>
<feature type="region of interest" description="Disordered" evidence="5">
    <location>
        <begin position="1"/>
        <end position="255"/>
    </location>
</feature>
<feature type="compositionally biased region" description="Basic and acidic residues" evidence="5">
    <location>
        <begin position="35"/>
        <end position="85"/>
    </location>
</feature>
<protein>
    <recommendedName>
        <fullName evidence="1">non-specific serine/threonine protein kinase</fullName>
        <ecNumber evidence="1">2.7.11.1</ecNumber>
    </recommendedName>
</protein>
<feature type="compositionally biased region" description="Basic and acidic residues" evidence="5">
    <location>
        <begin position="95"/>
        <end position="110"/>
    </location>
</feature>
<dbReference type="InterPro" id="IPR050235">
    <property type="entry name" value="CK1_Ser-Thr_kinase"/>
</dbReference>
<keyword evidence="3 4" id="KW-0067">ATP-binding</keyword>